<organism evidence="1">
    <name type="scientific">uncultured Alphaproteobacteria bacterium</name>
    <dbReference type="NCBI Taxonomy" id="91750"/>
    <lineage>
        <taxon>Bacteria</taxon>
        <taxon>Pseudomonadati</taxon>
        <taxon>Pseudomonadota</taxon>
        <taxon>Alphaproteobacteria</taxon>
        <taxon>environmental samples</taxon>
    </lineage>
</organism>
<accession>A0A212JDT7</accession>
<proteinExistence type="predicted"/>
<reference evidence="1" key="1">
    <citation type="submission" date="2016-04" db="EMBL/GenBank/DDBJ databases">
        <authorList>
            <person name="Evans L.H."/>
            <person name="Alamgir A."/>
            <person name="Owens N."/>
            <person name="Weber N.D."/>
            <person name="Virtaneva K."/>
            <person name="Barbian K."/>
            <person name="Babar A."/>
            <person name="Rosenke K."/>
        </authorList>
    </citation>
    <scope>NUCLEOTIDE SEQUENCE</scope>
    <source>
        <strain evidence="1">86</strain>
    </source>
</reference>
<dbReference type="EMBL" id="FLUO01000001">
    <property type="protein sequence ID" value="SBV97623.1"/>
    <property type="molecule type" value="Genomic_DNA"/>
</dbReference>
<name>A0A212JDT7_9PROT</name>
<evidence type="ECO:0000313" key="1">
    <source>
        <dbReference type="EMBL" id="SBV97623.1"/>
    </source>
</evidence>
<dbReference type="AlphaFoldDB" id="A0A212JDT7"/>
<sequence>MTEFAPETPRSVRFKGETLAIPDAFWDAESDAPNLGALVKSHADLRRKLSETRPEPPESYDLALPEALASRIRADAEDPLAKGAMDWARRNGLGQEAFSELASLYFGRLAEVAVDPDAERAKLRESLGERADGELAGLGRWVDGLLGDVIAESAELHGALDRLTATADGVMLVKAIKDRLGEAGVPSMRAAAPKGLDAAALKALQGSEAYLAGDSATRRRVAEGWARLFPERER</sequence>
<gene>
    <name evidence="1" type="ORF">KL86APRO_10908</name>
</gene>
<protein>
    <submittedName>
        <fullName evidence="1">Uncharacterized protein</fullName>
    </submittedName>
</protein>